<dbReference type="Gene3D" id="3.40.50.150">
    <property type="entry name" value="Vaccinia Virus protein VP39"/>
    <property type="match status" value="1"/>
</dbReference>
<gene>
    <name evidence="5" type="ORF">CC84DRAFT_1132389</name>
</gene>
<dbReference type="GO" id="GO:0008757">
    <property type="term" value="F:S-adenosylmethionine-dependent methyltransferase activity"/>
    <property type="evidence" value="ECO:0007669"/>
    <property type="project" value="InterPro"/>
</dbReference>
<dbReference type="RefSeq" id="XP_018029235.1">
    <property type="nucleotide sequence ID" value="XM_018175932.1"/>
</dbReference>
<dbReference type="PANTHER" id="PTHR32183:SF6">
    <property type="entry name" value="CYSTEINE SULFINATE DESULFINASE_CYSTEINE DESULFURASE AND RELATED ENZYMES"/>
    <property type="match status" value="1"/>
</dbReference>
<evidence type="ECO:0000256" key="4">
    <source>
        <dbReference type="ARBA" id="ARBA00022691"/>
    </source>
</evidence>
<dbReference type="OrthoDB" id="276151at2759"/>
<dbReference type="PROSITE" id="PS51585">
    <property type="entry name" value="SAM_MT_TPMT"/>
    <property type="match status" value="1"/>
</dbReference>
<sequence length="276" mass="31133">MAATGSTRLISHFQTKEQEQYGAGWSELWEKGESNLWDRGFPSPALTDIIAERRDILSPLNVDGSRKRVLVPGCGKGYDPVMLALHGFDVLGLEISKTAVAVAERYSFEQMQNPSWENFAKGETKDAGERGTVSFVAGDFFAKDWEARLPDDQKKFDLIYDYTFLCALHPSMRRPWANRMAELLTPGGLLICLEFPLWKDVRLPGPPWGLQGVYWDLLACGGNGLISEGREDTPPSVSDCVQFVRELYTKPERSYEQGRGEDMLSLWRRQGQEAVF</sequence>
<protein>
    <submittedName>
        <fullName evidence="5">S-adenosyl-L-methionine-dependent methyltransferase</fullName>
    </submittedName>
</protein>
<dbReference type="Proteomes" id="UP000077069">
    <property type="component" value="Unassembled WGS sequence"/>
</dbReference>
<dbReference type="InParanoid" id="A0A177BX24"/>
<proteinExistence type="predicted"/>
<name>A0A177BX24_9PLEO</name>
<dbReference type="InterPro" id="IPR008854">
    <property type="entry name" value="TPMT"/>
</dbReference>
<evidence type="ECO:0000313" key="6">
    <source>
        <dbReference type="Proteomes" id="UP000077069"/>
    </source>
</evidence>
<dbReference type="EMBL" id="KV441564">
    <property type="protein sequence ID" value="OAF98869.1"/>
    <property type="molecule type" value="Genomic_DNA"/>
</dbReference>
<keyword evidence="6" id="KW-1185">Reference proteome</keyword>
<dbReference type="GO" id="GO:0032259">
    <property type="term" value="P:methylation"/>
    <property type="evidence" value="ECO:0007669"/>
    <property type="project" value="UniProtKB-KW"/>
</dbReference>
<dbReference type="CDD" id="cd02440">
    <property type="entry name" value="AdoMet_MTases"/>
    <property type="match status" value="1"/>
</dbReference>
<evidence type="ECO:0000256" key="2">
    <source>
        <dbReference type="ARBA" id="ARBA00022603"/>
    </source>
</evidence>
<dbReference type="InterPro" id="IPR029063">
    <property type="entry name" value="SAM-dependent_MTases_sf"/>
</dbReference>
<dbReference type="SUPFAM" id="SSF53335">
    <property type="entry name" value="S-adenosyl-L-methionine-dependent methyltransferases"/>
    <property type="match status" value="1"/>
</dbReference>
<dbReference type="STRING" id="1460663.A0A177BX24"/>
<keyword evidence="2 5" id="KW-0489">Methyltransferase</keyword>
<dbReference type="AlphaFoldDB" id="A0A177BX24"/>
<accession>A0A177BX24</accession>
<keyword evidence="1" id="KW-0597">Phosphoprotein</keyword>
<evidence type="ECO:0000256" key="3">
    <source>
        <dbReference type="ARBA" id="ARBA00022679"/>
    </source>
</evidence>
<evidence type="ECO:0000313" key="5">
    <source>
        <dbReference type="EMBL" id="OAF98869.1"/>
    </source>
</evidence>
<dbReference type="GeneID" id="28759418"/>
<evidence type="ECO:0000256" key="1">
    <source>
        <dbReference type="ARBA" id="ARBA00022553"/>
    </source>
</evidence>
<reference evidence="5 6" key="1">
    <citation type="submission" date="2016-05" db="EMBL/GenBank/DDBJ databases">
        <title>Comparative analysis of secretome profiles of manganese(II)-oxidizing ascomycete fungi.</title>
        <authorList>
            <consortium name="DOE Joint Genome Institute"/>
            <person name="Zeiner C.A."/>
            <person name="Purvine S.O."/>
            <person name="Zink E.M."/>
            <person name="Wu S."/>
            <person name="Pasa-Tolic L."/>
            <person name="Chaput D.L."/>
            <person name="Haridas S."/>
            <person name="Grigoriev I.V."/>
            <person name="Santelli C.M."/>
            <person name="Hansel C.M."/>
        </authorList>
    </citation>
    <scope>NUCLEOTIDE SEQUENCE [LARGE SCALE GENOMIC DNA]</scope>
    <source>
        <strain evidence="5 6">AP3s5-JAC2a</strain>
    </source>
</reference>
<keyword evidence="3 5" id="KW-0808">Transferase</keyword>
<dbReference type="PANTHER" id="PTHR32183">
    <property type="match status" value="1"/>
</dbReference>
<dbReference type="Pfam" id="PF05724">
    <property type="entry name" value="TPMT"/>
    <property type="match status" value="1"/>
</dbReference>
<organism evidence="5 6">
    <name type="scientific">Paraphaeosphaeria sporulosa</name>
    <dbReference type="NCBI Taxonomy" id="1460663"/>
    <lineage>
        <taxon>Eukaryota</taxon>
        <taxon>Fungi</taxon>
        <taxon>Dikarya</taxon>
        <taxon>Ascomycota</taxon>
        <taxon>Pezizomycotina</taxon>
        <taxon>Dothideomycetes</taxon>
        <taxon>Pleosporomycetidae</taxon>
        <taxon>Pleosporales</taxon>
        <taxon>Massarineae</taxon>
        <taxon>Didymosphaeriaceae</taxon>
        <taxon>Paraphaeosphaeria</taxon>
    </lineage>
</organism>
<keyword evidence="4" id="KW-0949">S-adenosyl-L-methionine</keyword>